<feature type="transmembrane region" description="Helical" evidence="8">
    <location>
        <begin position="104"/>
        <end position="130"/>
    </location>
</feature>
<evidence type="ECO:0000256" key="5">
    <source>
        <dbReference type="ARBA" id="ARBA00023004"/>
    </source>
</evidence>
<dbReference type="SMART" id="SM01117">
    <property type="entry name" value="Cyt-b5"/>
    <property type="match status" value="1"/>
</dbReference>
<keyword evidence="3 8" id="KW-0812">Transmembrane</keyword>
<dbReference type="InterPro" id="IPR036400">
    <property type="entry name" value="Cyt_B5-like_heme/steroid_sf"/>
</dbReference>
<sequence length="133" mass="14253">MGADKTYSSADVAKHNTEEDCWLIISPPGATTPNVYNVTKYLDEHPGGAEVLLDAAGMDATDQFEDIGHSGDARKELAKYVIGELKITEEEKKKMEEEKLAREAAAKAGGGMGPIIAILVVLLAVAGYFITQQ</sequence>
<dbReference type="FunFam" id="3.10.120.10:FF:000002">
    <property type="entry name" value="Cytochrome b5 type B"/>
    <property type="match status" value="1"/>
</dbReference>
<comment type="similarity">
    <text evidence="7 8">Belongs to the cytochrome b5 family.</text>
</comment>
<evidence type="ECO:0000256" key="3">
    <source>
        <dbReference type="ARBA" id="ARBA00022692"/>
    </source>
</evidence>
<evidence type="ECO:0000259" key="10">
    <source>
        <dbReference type="PROSITE" id="PS50255"/>
    </source>
</evidence>
<evidence type="ECO:0000256" key="2">
    <source>
        <dbReference type="ARBA" id="ARBA00022617"/>
    </source>
</evidence>
<evidence type="ECO:0000313" key="11">
    <source>
        <dbReference type="EMBL" id="GMH61989.1"/>
    </source>
</evidence>
<dbReference type="PROSITE" id="PS50255">
    <property type="entry name" value="CYTOCHROME_B5_2"/>
    <property type="match status" value="1"/>
</dbReference>
<dbReference type="GO" id="GO:0020037">
    <property type="term" value="F:heme binding"/>
    <property type="evidence" value="ECO:0007669"/>
    <property type="project" value="UniProtKB-UniRule"/>
</dbReference>
<keyword evidence="12" id="KW-1185">Reference proteome</keyword>
<dbReference type="PANTHER" id="PTHR19359:SF14">
    <property type="entry name" value="CYTOCHROME B5 A"/>
    <property type="match status" value="1"/>
</dbReference>
<gene>
    <name evidence="11" type="ORF">TrRE_jg13294</name>
</gene>
<dbReference type="Pfam" id="PF00173">
    <property type="entry name" value="Cyt-b5"/>
    <property type="match status" value="1"/>
</dbReference>
<evidence type="ECO:0000256" key="6">
    <source>
        <dbReference type="ARBA" id="ARBA00023136"/>
    </source>
</evidence>
<evidence type="ECO:0000256" key="9">
    <source>
        <dbReference type="SAM" id="Coils"/>
    </source>
</evidence>
<keyword evidence="8" id="KW-1133">Transmembrane helix</keyword>
<dbReference type="AlphaFoldDB" id="A0A9W7A4V9"/>
<evidence type="ECO:0000313" key="12">
    <source>
        <dbReference type="Proteomes" id="UP001165082"/>
    </source>
</evidence>
<dbReference type="Gene3D" id="3.10.120.10">
    <property type="entry name" value="Cytochrome b5-like heme/steroid binding domain"/>
    <property type="match status" value="1"/>
</dbReference>
<dbReference type="OrthoDB" id="260519at2759"/>
<dbReference type="Proteomes" id="UP001165082">
    <property type="component" value="Unassembled WGS sequence"/>
</dbReference>
<evidence type="ECO:0000256" key="1">
    <source>
        <dbReference type="ARBA" id="ARBA00004370"/>
    </source>
</evidence>
<dbReference type="PROSITE" id="PS00191">
    <property type="entry name" value="CYTOCHROME_B5_1"/>
    <property type="match status" value="1"/>
</dbReference>
<dbReference type="InterPro" id="IPR001199">
    <property type="entry name" value="Cyt_B5-like_heme/steroid-bd"/>
</dbReference>
<keyword evidence="2 8" id="KW-0349">Heme</keyword>
<dbReference type="GO" id="GO:0046872">
    <property type="term" value="F:metal ion binding"/>
    <property type="evidence" value="ECO:0007669"/>
    <property type="project" value="UniProtKB-UniRule"/>
</dbReference>
<dbReference type="EMBL" id="BRXZ01001089">
    <property type="protein sequence ID" value="GMH61989.1"/>
    <property type="molecule type" value="Genomic_DNA"/>
</dbReference>
<keyword evidence="9" id="KW-0175">Coiled coil</keyword>
<dbReference type="GO" id="GO:0016020">
    <property type="term" value="C:membrane"/>
    <property type="evidence" value="ECO:0007669"/>
    <property type="project" value="UniProtKB-SubCell"/>
</dbReference>
<evidence type="ECO:0000256" key="8">
    <source>
        <dbReference type="RuleBase" id="RU362121"/>
    </source>
</evidence>
<dbReference type="PANTHER" id="PTHR19359">
    <property type="entry name" value="CYTOCHROME B5"/>
    <property type="match status" value="1"/>
</dbReference>
<dbReference type="InterPro" id="IPR018506">
    <property type="entry name" value="Cyt_B5_heme-BS"/>
</dbReference>
<dbReference type="PRINTS" id="PR00363">
    <property type="entry name" value="CYTOCHROMEB5"/>
</dbReference>
<comment type="subcellular location">
    <subcellularLocation>
        <location evidence="1">Membrane</location>
    </subcellularLocation>
</comment>
<organism evidence="11 12">
    <name type="scientific">Triparma retinervis</name>
    <dbReference type="NCBI Taxonomy" id="2557542"/>
    <lineage>
        <taxon>Eukaryota</taxon>
        <taxon>Sar</taxon>
        <taxon>Stramenopiles</taxon>
        <taxon>Ochrophyta</taxon>
        <taxon>Bolidophyceae</taxon>
        <taxon>Parmales</taxon>
        <taxon>Triparmaceae</taxon>
        <taxon>Triparma</taxon>
    </lineage>
</organism>
<keyword evidence="5 8" id="KW-0408">Iron</keyword>
<name>A0A9W7A4V9_9STRA</name>
<protein>
    <recommendedName>
        <fullName evidence="10">Cytochrome b5 heme-binding domain-containing protein</fullName>
    </recommendedName>
</protein>
<reference evidence="11" key="1">
    <citation type="submission" date="2022-07" db="EMBL/GenBank/DDBJ databases">
        <title>Genome analysis of Parmales, a sister group of diatoms, reveals the evolutionary specialization of diatoms from phago-mixotrophs to photoautotrophs.</title>
        <authorList>
            <person name="Ban H."/>
            <person name="Sato S."/>
            <person name="Yoshikawa S."/>
            <person name="Kazumasa Y."/>
            <person name="Nakamura Y."/>
            <person name="Ichinomiya M."/>
            <person name="Saitoh K."/>
            <person name="Sato N."/>
            <person name="Blanc-Mathieu R."/>
            <person name="Endo H."/>
            <person name="Kuwata A."/>
            <person name="Ogata H."/>
        </authorList>
    </citation>
    <scope>NUCLEOTIDE SEQUENCE</scope>
</reference>
<dbReference type="InterPro" id="IPR050668">
    <property type="entry name" value="Cytochrome_b5"/>
</dbReference>
<comment type="caution">
    <text evidence="11">The sequence shown here is derived from an EMBL/GenBank/DDBJ whole genome shotgun (WGS) entry which is preliminary data.</text>
</comment>
<accession>A0A9W7A4V9</accession>
<evidence type="ECO:0000256" key="4">
    <source>
        <dbReference type="ARBA" id="ARBA00022723"/>
    </source>
</evidence>
<proteinExistence type="inferred from homology"/>
<keyword evidence="6 8" id="KW-0472">Membrane</keyword>
<dbReference type="SUPFAM" id="SSF55856">
    <property type="entry name" value="Cytochrome b5-like heme/steroid binding domain"/>
    <property type="match status" value="1"/>
</dbReference>
<evidence type="ECO:0000256" key="7">
    <source>
        <dbReference type="ARBA" id="ARBA00038168"/>
    </source>
</evidence>
<feature type="coiled-coil region" evidence="9">
    <location>
        <begin position="78"/>
        <end position="107"/>
    </location>
</feature>
<feature type="domain" description="Cytochrome b5 heme-binding" evidence="10">
    <location>
        <begin position="4"/>
        <end position="86"/>
    </location>
</feature>
<keyword evidence="4 8" id="KW-0479">Metal-binding</keyword>